<dbReference type="PANTHER" id="PTHR45641:SF1">
    <property type="entry name" value="AAA+ ATPASE DOMAIN-CONTAINING PROTEIN"/>
    <property type="match status" value="1"/>
</dbReference>
<keyword evidence="4" id="KW-0472">Membrane</keyword>
<feature type="repeat" description="TPR" evidence="3">
    <location>
        <begin position="184"/>
        <end position="217"/>
    </location>
</feature>
<evidence type="ECO:0000256" key="2">
    <source>
        <dbReference type="ARBA" id="ARBA00022803"/>
    </source>
</evidence>
<dbReference type="PANTHER" id="PTHR45641">
    <property type="entry name" value="TETRATRICOPEPTIDE REPEAT PROTEIN (AFU_ORTHOLOGUE AFUA_6G03870)"/>
    <property type="match status" value="1"/>
</dbReference>
<keyword evidence="4" id="KW-0812">Transmembrane</keyword>
<dbReference type="InterPro" id="IPR011990">
    <property type="entry name" value="TPR-like_helical_dom_sf"/>
</dbReference>
<feature type="repeat" description="TPR" evidence="3">
    <location>
        <begin position="436"/>
        <end position="469"/>
    </location>
</feature>
<feature type="domain" description="CHAT" evidence="5">
    <location>
        <begin position="825"/>
        <end position="1120"/>
    </location>
</feature>
<dbReference type="Pfam" id="PF12770">
    <property type="entry name" value="CHAT"/>
    <property type="match status" value="1"/>
</dbReference>
<dbReference type="EMBL" id="BMWS01000016">
    <property type="protein sequence ID" value="GGX22377.1"/>
    <property type="molecule type" value="Genomic_DNA"/>
</dbReference>
<feature type="repeat" description="TPR" evidence="3">
    <location>
        <begin position="310"/>
        <end position="343"/>
    </location>
</feature>
<dbReference type="PROSITE" id="PS50293">
    <property type="entry name" value="TPR_REGION"/>
    <property type="match status" value="1"/>
</dbReference>
<feature type="repeat" description="TPR" evidence="3">
    <location>
        <begin position="394"/>
        <end position="427"/>
    </location>
</feature>
<evidence type="ECO:0000256" key="3">
    <source>
        <dbReference type="PROSITE-ProRule" id="PRU00339"/>
    </source>
</evidence>
<evidence type="ECO:0000256" key="1">
    <source>
        <dbReference type="ARBA" id="ARBA00022737"/>
    </source>
</evidence>
<dbReference type="InterPro" id="IPR019734">
    <property type="entry name" value="TPR_rpt"/>
</dbReference>
<name>A0A918JX23_9FLAO</name>
<dbReference type="Pfam" id="PF13181">
    <property type="entry name" value="TPR_8"/>
    <property type="match status" value="2"/>
</dbReference>
<reference evidence="6 7" key="1">
    <citation type="journal article" date="2014" name="Int. J. Syst. Evol. Microbiol.">
        <title>Complete genome sequence of Corynebacterium casei LMG S-19264T (=DSM 44701T), isolated from a smear-ripened cheese.</title>
        <authorList>
            <consortium name="US DOE Joint Genome Institute (JGI-PGF)"/>
            <person name="Walter F."/>
            <person name="Albersmeier A."/>
            <person name="Kalinowski J."/>
            <person name="Ruckert C."/>
        </authorList>
    </citation>
    <scope>NUCLEOTIDE SEQUENCE [LARGE SCALE GENOMIC DNA]</scope>
    <source>
        <strain evidence="6 7">KCTC 12285</strain>
    </source>
</reference>
<evidence type="ECO:0000259" key="5">
    <source>
        <dbReference type="Pfam" id="PF12770"/>
    </source>
</evidence>
<evidence type="ECO:0000256" key="4">
    <source>
        <dbReference type="SAM" id="Phobius"/>
    </source>
</evidence>
<keyword evidence="1" id="KW-0677">Repeat</keyword>
<dbReference type="Proteomes" id="UP000601108">
    <property type="component" value="Unassembled WGS sequence"/>
</dbReference>
<dbReference type="SUPFAM" id="SSF48452">
    <property type="entry name" value="TPR-like"/>
    <property type="match status" value="2"/>
</dbReference>
<evidence type="ECO:0000313" key="7">
    <source>
        <dbReference type="Proteomes" id="UP000601108"/>
    </source>
</evidence>
<feature type="repeat" description="TPR" evidence="3">
    <location>
        <begin position="142"/>
        <end position="175"/>
    </location>
</feature>
<feature type="repeat" description="TPR" evidence="3">
    <location>
        <begin position="226"/>
        <end position="259"/>
    </location>
</feature>
<accession>A0A918JX23</accession>
<dbReference type="PROSITE" id="PS50005">
    <property type="entry name" value="TPR"/>
    <property type="match status" value="7"/>
</dbReference>
<feature type="repeat" description="TPR" evidence="3">
    <location>
        <begin position="352"/>
        <end position="385"/>
    </location>
</feature>
<keyword evidence="2 3" id="KW-0802">TPR repeat</keyword>
<sequence length="1161" mass="133938">MCTIFGYSQKATDTIAATQYFTKGDSLLVHAEYTQSVALFKKAVFIYQKAKAWERVARCYNKIAESYILDSKYEESLKNANKALEISTTYLSRNKTEKAYTYYNLGKYHALKHSDYKNALGFFQKTLQIRLATLPKNNPHIAGAYSNLSWVYQLMGEYDKALKYQKRALDIKIKVFGENHHSIATSYYIIGTTYFYLQEYDIALHFYNKSLNIRKRVLDSDHIDMGNTLLSIGLTYDKNEEYDKALNYFNKSLNIRKNIYNTNNEKVAICNRVIGNIYRKKGEYEKALPYLEKFLSVMIHLYGRNDHNVVSALNLIGICYKQKGEHEKAMVYYNKAVAIRTNLSKQNKKKCYSVYNNIGVIYKHKGEYDRALKYYKKALYNNIEKFGEDYIHTALNYNNIGNIYRLKGNFEESLVYYKKALDIRTRLFDQNNSEIADTYNDIGEMYHAKKQYDSALYYYDKSLKIRTYVFGEYHPDIASSYENLANTYFKKEDHTAATKNHQKSLEIRRSIFGEHHPKVALTYTHIANVYVAQKNVAKGLEYYQKAIQSNYIPKDTIVTNKLDIEQYRDPNILLTTLKDQATAYMYRYQENKEVHSLEDAVATYQKADTIINYIRQTYTNYQDKVAFSQKVKKVYQGAIKGQILQYALQKDPKYLEQAFYFAEKSKANTLQEILTESNAKKFTGLPADLVDLEKQLRIDRSFYQSKITEERTEIKTDSSKINNYENQLFTIARQQDSITEVLEKEYPKYYKLKHQKNSSSVGDMQGDLGERTTLLEFFTTDSITYAFTISKNKNTVHELKTPDLNTAVEKLREAIINQEISEYKKVGHSLYTQLIAPVIDQCTGDQLIIIPDGSLWHLNFELLLTKNDVSNDPAKLSYLLKDFAISYANSANVLFSKNNKNISSKTEQECLAFSFSDSVQATKTNTMRLSALRNAGEDLPGTRKEIKAISSIIDGQYYFGAEAVEKNFKKKANAYSILHLALHGEVDNERPENSKLYFTKSTDTMEDNMLYSHELFALDIPAELTVLSACNTGAGKIARGEGIMSLGTAFQYAGTKSLVLTSWEVSDQTTPEIMQYFYTNLKSGMNKAKALQQAKLQYLATANINRTQPFYWGGFYLIGDVAPIPFSNNTFLYWVLGLGILGIIILILFWYRKKSKKPDTY</sequence>
<feature type="transmembrane region" description="Helical" evidence="4">
    <location>
        <begin position="1131"/>
        <end position="1151"/>
    </location>
</feature>
<protein>
    <recommendedName>
        <fullName evidence="5">CHAT domain-containing protein</fullName>
    </recommendedName>
</protein>
<dbReference type="AlphaFoldDB" id="A0A918JX23"/>
<dbReference type="InterPro" id="IPR024983">
    <property type="entry name" value="CHAT_dom"/>
</dbReference>
<dbReference type="SMART" id="SM00028">
    <property type="entry name" value="TPR"/>
    <property type="match status" value="13"/>
</dbReference>
<proteinExistence type="predicted"/>
<keyword evidence="7" id="KW-1185">Reference proteome</keyword>
<organism evidence="6 7">
    <name type="scientific">Aquimarina muelleri</name>
    <dbReference type="NCBI Taxonomy" id="279356"/>
    <lineage>
        <taxon>Bacteria</taxon>
        <taxon>Pseudomonadati</taxon>
        <taxon>Bacteroidota</taxon>
        <taxon>Flavobacteriia</taxon>
        <taxon>Flavobacteriales</taxon>
        <taxon>Flavobacteriaceae</taxon>
        <taxon>Aquimarina</taxon>
    </lineage>
</organism>
<dbReference type="Gene3D" id="1.25.40.10">
    <property type="entry name" value="Tetratricopeptide repeat domain"/>
    <property type="match status" value="4"/>
</dbReference>
<keyword evidence="4" id="KW-1133">Transmembrane helix</keyword>
<comment type="caution">
    <text evidence="6">The sequence shown here is derived from an EMBL/GenBank/DDBJ whole genome shotgun (WGS) entry which is preliminary data.</text>
</comment>
<gene>
    <name evidence="6" type="ORF">GCM10007384_24480</name>
</gene>
<evidence type="ECO:0000313" key="6">
    <source>
        <dbReference type="EMBL" id="GGX22377.1"/>
    </source>
</evidence>
<dbReference type="Pfam" id="PF13424">
    <property type="entry name" value="TPR_12"/>
    <property type="match status" value="5"/>
</dbReference>
<dbReference type="SUPFAM" id="SSF81901">
    <property type="entry name" value="HCP-like"/>
    <property type="match status" value="1"/>
</dbReference>